<evidence type="ECO:0000313" key="1">
    <source>
        <dbReference type="EMBL" id="QIF94835.1"/>
    </source>
</evidence>
<protein>
    <submittedName>
        <fullName evidence="1">Uncharacterized protein</fullName>
    </submittedName>
</protein>
<sequence length="310" mass="35694">MYNSNYIYNSYVRSKKIISLKTHLFIIKKIKNIVFDHEKTTYYSEDEFTKITIFLNQNKDTPFLAPYSNFFMALCLLRHEKYEDAYQHIQKISLNTLPLGYLTSAISIINLSLAIQLKKKSIKNGTFIPLINPILSSQGVFTEHLPAPVEPFNYSILKDANNITIMRSIKLYNTMISKINHLVTKNNDVYPKAIIGLLDEIETALGKIRIAIDKTNTLPTENDFANIIINDKILTEREISQNLIGILSNCTLSNCINCLSAIFHYLRCFGEEPKLKNIRYYVDTSNKRNQEKKLIMDSLFIANEILCLNS</sequence>
<dbReference type="Proteomes" id="UP000503287">
    <property type="component" value="Chromosome"/>
</dbReference>
<organism evidence="1 2">
    <name type="scientific">Proteus vulgaris</name>
    <dbReference type="NCBI Taxonomy" id="585"/>
    <lineage>
        <taxon>Bacteria</taxon>
        <taxon>Pseudomonadati</taxon>
        <taxon>Pseudomonadota</taxon>
        <taxon>Gammaproteobacteria</taxon>
        <taxon>Enterobacterales</taxon>
        <taxon>Morganellaceae</taxon>
        <taxon>Proteus</taxon>
    </lineage>
</organism>
<evidence type="ECO:0000313" key="2">
    <source>
        <dbReference type="Proteomes" id="UP000503287"/>
    </source>
</evidence>
<dbReference type="EMBL" id="CP047344">
    <property type="protein sequence ID" value="QIF94835.1"/>
    <property type="molecule type" value="Genomic_DNA"/>
</dbReference>
<gene>
    <name evidence="1" type="ORF">GTH24_13435</name>
</gene>
<dbReference type="RefSeq" id="WP_164526509.1">
    <property type="nucleotide sequence ID" value="NZ_CP047344.1"/>
</dbReference>
<keyword evidence="2" id="KW-1185">Reference proteome</keyword>
<reference evidence="1 2" key="1">
    <citation type="submission" date="2020-01" db="EMBL/GenBank/DDBJ databases">
        <title>The genomic epidemiology of tigecycline resistance gene tet(X) variants in a swine farm in China.</title>
        <authorList>
            <person name="Peng K."/>
            <person name="Li R."/>
        </authorList>
    </citation>
    <scope>NUCLEOTIDE SEQUENCE [LARGE SCALE GENOMIC DNA]</scope>
    <source>
        <strain evidence="1 2">ZN3</strain>
    </source>
</reference>
<dbReference type="AlphaFoldDB" id="A0A6G6SJX7"/>
<accession>A0A6G6SJX7</accession>
<name>A0A6G6SJX7_PROVU</name>
<proteinExistence type="predicted"/>